<evidence type="ECO:0000313" key="4">
    <source>
        <dbReference type="Proteomes" id="UP000886520"/>
    </source>
</evidence>
<dbReference type="EMBL" id="JABFUD020000010">
    <property type="protein sequence ID" value="KAI5074478.1"/>
    <property type="molecule type" value="Genomic_DNA"/>
</dbReference>
<proteinExistence type="predicted"/>
<dbReference type="PANTHER" id="PTHR31061">
    <property type="entry name" value="LD22376P"/>
    <property type="match status" value="1"/>
</dbReference>
<feature type="transmembrane region" description="Helical" evidence="1">
    <location>
        <begin position="138"/>
        <end position="157"/>
    </location>
</feature>
<organism evidence="3 4">
    <name type="scientific">Adiantum capillus-veneris</name>
    <name type="common">Maidenhair fern</name>
    <dbReference type="NCBI Taxonomy" id="13818"/>
    <lineage>
        <taxon>Eukaryota</taxon>
        <taxon>Viridiplantae</taxon>
        <taxon>Streptophyta</taxon>
        <taxon>Embryophyta</taxon>
        <taxon>Tracheophyta</taxon>
        <taxon>Polypodiopsida</taxon>
        <taxon>Polypodiidae</taxon>
        <taxon>Polypodiales</taxon>
        <taxon>Pteridineae</taxon>
        <taxon>Pteridaceae</taxon>
        <taxon>Vittarioideae</taxon>
        <taxon>Adiantum</taxon>
    </lineage>
</organism>
<dbReference type="InterPro" id="IPR012429">
    <property type="entry name" value="HGSNAT_cat"/>
</dbReference>
<protein>
    <recommendedName>
        <fullName evidence="2">Heparan-alpha-glucosaminide N-acetyltransferase catalytic domain-containing protein</fullName>
    </recommendedName>
</protein>
<accession>A0A9D4UVV4</accession>
<dbReference type="PANTHER" id="PTHR31061:SF24">
    <property type="entry name" value="LD22376P"/>
    <property type="match status" value="1"/>
</dbReference>
<feature type="transmembrane region" description="Helical" evidence="1">
    <location>
        <begin position="177"/>
        <end position="195"/>
    </location>
</feature>
<keyword evidence="1" id="KW-0812">Transmembrane</keyword>
<feature type="domain" description="Heparan-alpha-glucosaminide N-acetyltransferase catalytic" evidence="2">
    <location>
        <begin position="67"/>
        <end position="191"/>
    </location>
</feature>
<dbReference type="AlphaFoldDB" id="A0A9D4UVV4"/>
<feature type="transmembrane region" description="Helical" evidence="1">
    <location>
        <begin position="364"/>
        <end position="383"/>
    </location>
</feature>
<feature type="transmembrane region" description="Helical" evidence="1">
    <location>
        <begin position="331"/>
        <end position="352"/>
    </location>
</feature>
<feature type="transmembrane region" description="Helical" evidence="1">
    <location>
        <begin position="215"/>
        <end position="235"/>
    </location>
</feature>
<dbReference type="Proteomes" id="UP000886520">
    <property type="component" value="Chromosome 10"/>
</dbReference>
<name>A0A9D4UVV4_ADICA</name>
<evidence type="ECO:0000313" key="3">
    <source>
        <dbReference type="EMBL" id="KAI5074478.1"/>
    </source>
</evidence>
<feature type="transmembrane region" description="Helical" evidence="1">
    <location>
        <begin position="424"/>
        <end position="448"/>
    </location>
</feature>
<dbReference type="OrthoDB" id="2149840at2759"/>
<dbReference type="Pfam" id="PF07786">
    <property type="entry name" value="HGSNAT_cat"/>
    <property type="match status" value="1"/>
</dbReference>
<keyword evidence="4" id="KW-1185">Reference proteome</keyword>
<keyword evidence="1" id="KW-1133">Transmembrane helix</keyword>
<reference evidence="3" key="1">
    <citation type="submission" date="2021-01" db="EMBL/GenBank/DDBJ databases">
        <title>Adiantum capillus-veneris genome.</title>
        <authorList>
            <person name="Fang Y."/>
            <person name="Liao Q."/>
        </authorList>
    </citation>
    <scope>NUCLEOTIDE SEQUENCE</scope>
    <source>
        <strain evidence="3">H3</strain>
        <tissue evidence="3">Leaf</tissue>
    </source>
</reference>
<evidence type="ECO:0000256" key="1">
    <source>
        <dbReference type="SAM" id="Phobius"/>
    </source>
</evidence>
<evidence type="ECO:0000259" key="2">
    <source>
        <dbReference type="Pfam" id="PF07786"/>
    </source>
</evidence>
<feature type="transmembrane region" description="Helical" evidence="1">
    <location>
        <begin position="73"/>
        <end position="93"/>
    </location>
</feature>
<keyword evidence="1" id="KW-0472">Membrane</keyword>
<feature type="transmembrane region" description="Helical" evidence="1">
    <location>
        <begin position="389"/>
        <end position="412"/>
    </location>
</feature>
<feature type="transmembrane region" description="Helical" evidence="1">
    <location>
        <begin position="105"/>
        <end position="126"/>
    </location>
</feature>
<sequence>MAEDAQIHNSIKCDTLEQEEVQEDVGAGLVPNHQLIKSGEEIKLPLLSKNESPPVASPVNDGLSNQRLSSLDVYRGLTVAAMILVDYGGGLWWGINHAPWNGVTFADFVVPAFVFIVGVSVALAYKTVINRLDAVYKLVIRVLKLFVLGLLLQGGYLHAVNDLSYGVDIQKMRIMGVLQRITIAYGIVACFELFAKRRILEADKTFCGIIRAYCWHWVGGAFLACLYVGLLYGLYVPTWQFEAPEGTGSMVANALTENISLLQVDCNVRGSLSPGCNAASLIDRSIMGISHLYKRPSYRRTEACSVDSPYSGPLPVNAPAWCMAPFDPEGLLSSLPAVITCFIGAHYGHILLHIKGHRRRIWQWSTTGAVLVVSGLGLDFAGIPLNKQLYTLSYTLLTAGACGLAFMVNYVIVDVYGWKLSTIAFKWIGAHALMIYALVSCSVIPLAIQGLYWKSPENNLIATILGTLGLS</sequence>
<gene>
    <name evidence="3" type="ORF">GOP47_0010439</name>
</gene>
<comment type="caution">
    <text evidence="3">The sequence shown here is derived from an EMBL/GenBank/DDBJ whole genome shotgun (WGS) entry which is preliminary data.</text>
</comment>